<dbReference type="Gene3D" id="3.40.50.300">
    <property type="entry name" value="P-loop containing nucleotide triphosphate hydrolases"/>
    <property type="match status" value="1"/>
</dbReference>
<organism evidence="1">
    <name type="scientific">Tanacetum cinerariifolium</name>
    <name type="common">Dalmatian daisy</name>
    <name type="synonym">Chrysanthemum cinerariifolium</name>
    <dbReference type="NCBI Taxonomy" id="118510"/>
    <lineage>
        <taxon>Eukaryota</taxon>
        <taxon>Viridiplantae</taxon>
        <taxon>Streptophyta</taxon>
        <taxon>Embryophyta</taxon>
        <taxon>Tracheophyta</taxon>
        <taxon>Spermatophyta</taxon>
        <taxon>Magnoliopsida</taxon>
        <taxon>eudicotyledons</taxon>
        <taxon>Gunneridae</taxon>
        <taxon>Pentapetalae</taxon>
        <taxon>asterids</taxon>
        <taxon>campanulids</taxon>
        <taxon>Asterales</taxon>
        <taxon>Asteraceae</taxon>
        <taxon>Asteroideae</taxon>
        <taxon>Anthemideae</taxon>
        <taxon>Anthemidinae</taxon>
        <taxon>Tanacetum</taxon>
    </lineage>
</organism>
<evidence type="ECO:0000313" key="1">
    <source>
        <dbReference type="EMBL" id="GEU35568.1"/>
    </source>
</evidence>
<reference evidence="1" key="1">
    <citation type="journal article" date="2019" name="Sci. Rep.">
        <title>Draft genome of Tanacetum cinerariifolium, the natural source of mosquito coil.</title>
        <authorList>
            <person name="Yamashiro T."/>
            <person name="Shiraishi A."/>
            <person name="Satake H."/>
            <person name="Nakayama K."/>
        </authorList>
    </citation>
    <scope>NUCLEOTIDE SEQUENCE</scope>
</reference>
<proteinExistence type="predicted"/>
<protein>
    <submittedName>
        <fullName evidence="1">ABC transporter G family member 31</fullName>
    </submittedName>
</protein>
<gene>
    <name evidence="1" type="ORF">Tci_007546</name>
</gene>
<comment type="caution">
    <text evidence="1">The sequence shown here is derived from an EMBL/GenBank/DDBJ whole genome shotgun (WGS) entry which is preliminary data.</text>
</comment>
<name>A0A6L2JEY6_TANCI</name>
<dbReference type="EMBL" id="BKCJ010000705">
    <property type="protein sequence ID" value="GEU35568.1"/>
    <property type="molecule type" value="Genomic_DNA"/>
</dbReference>
<dbReference type="PANTHER" id="PTHR48040:SF13">
    <property type="entry name" value="ABC TRANSPORTER G FAMILY MEMBER 31"/>
    <property type="match status" value="1"/>
</dbReference>
<dbReference type="AlphaFoldDB" id="A0A6L2JEY6"/>
<dbReference type="PANTHER" id="PTHR48040">
    <property type="entry name" value="PLEIOTROPIC DRUG RESISTANCE PROTEIN 1-LIKE ISOFORM X1"/>
    <property type="match status" value="1"/>
</dbReference>
<accession>A0A6L2JEY6</accession>
<sequence length="152" mass="17811">MFRFSGFEFDERINGRNEDRMLDEMLKWKSTFLVEEEQRTINARGSQNYEGMVDPSYEKLKQTPGENKKTGKITYNGHELHEFCVQRTSAYISQTENNSAKLTVRETLDFDARYEGEGFAENLTELSRLEKENKIRPRPEIDVSMKESSVVH</sequence>
<dbReference type="InterPro" id="IPR027417">
    <property type="entry name" value="P-loop_NTPase"/>
</dbReference>